<evidence type="ECO:0000256" key="1">
    <source>
        <dbReference type="ARBA" id="ARBA00008838"/>
    </source>
</evidence>
<accession>A0A669QYG8</accession>
<evidence type="ECO:0000256" key="3">
    <source>
        <dbReference type="ARBA" id="ARBA00022517"/>
    </source>
</evidence>
<comment type="subcellular location">
    <subcellularLocation>
        <location evidence="5">Nucleus</location>
        <location evidence="5">Nucleolus</location>
    </subcellularLocation>
    <subcellularLocation>
        <location evidence="5">Nucleus</location>
        <location evidence="5">Nucleoplasm</location>
    </subcellularLocation>
</comment>
<dbReference type="PANTHER" id="PTHR14211">
    <property type="entry name" value="GLIOMA SUPPRESSOR CANDIDATE REGION GENE 2"/>
    <property type="match status" value="1"/>
</dbReference>
<dbReference type="Pfam" id="PF07767">
    <property type="entry name" value="Nop53"/>
    <property type="match status" value="1"/>
</dbReference>
<dbReference type="GO" id="GO:0006364">
    <property type="term" value="P:rRNA processing"/>
    <property type="evidence" value="ECO:0007669"/>
    <property type="project" value="TreeGrafter"/>
</dbReference>
<feature type="region of interest" description="Disordered" evidence="6">
    <location>
        <begin position="314"/>
        <end position="346"/>
    </location>
</feature>
<evidence type="ECO:0000256" key="5">
    <source>
        <dbReference type="PIRNR" id="PIRNR017302"/>
    </source>
</evidence>
<dbReference type="AlphaFoldDB" id="A0A669QYG8"/>
<feature type="compositionally biased region" description="Basic residues" evidence="6">
    <location>
        <begin position="36"/>
        <end position="51"/>
    </location>
</feature>
<name>A0A669QYG8_PHACC</name>
<evidence type="ECO:0000256" key="2">
    <source>
        <dbReference type="ARBA" id="ARBA00018339"/>
    </source>
</evidence>
<sequence>RRRASPHALSATMAAGAESLSFLGLTPSARDPATAVRRRNRGPRNRKKGWKRWAGPEARLGREIGDFLEDVTLQPRRGAGGGRRVGGGSGGGGGRRKRKNKIREKPLHIDLVLRPDSKVPAPKDILSHQIPNGRKERRRQQFWERMAQRGVLPRSERRLQTRLQNPAPPREKPPEKGRLDPGRSFYDIWADDNPLERALVGQDAWFLQQTQKQRVKRPLRLQQKPSQLPAVEVIAPGGSYNPTFEDHQVCGGVLCEGDLGGGSDAAFFFPTPQELQRRRLKALRCRQQQLFRLRSLGRQLRRWEQELLRRRRAREAKRREMEGRPRRLGRIKAPDPRVGEGSMGQGGGVCSDQPVVLPPFQPEGSVLHDRFKSLQKRSLIEPRERAKFKRKYRLKYVEKRAFREVT</sequence>
<dbReference type="InterPro" id="IPR011687">
    <property type="entry name" value="Nop53/GLTSCR2"/>
</dbReference>
<dbReference type="PIRSF" id="PIRSF017302">
    <property type="entry name" value="Gltscr2"/>
    <property type="match status" value="1"/>
</dbReference>
<evidence type="ECO:0000313" key="7">
    <source>
        <dbReference type="Ensembl" id="ENSPCLP00000019361.1"/>
    </source>
</evidence>
<dbReference type="Proteomes" id="UP000472261">
    <property type="component" value="Unplaced"/>
</dbReference>
<gene>
    <name evidence="7" type="primary">NOP53</name>
</gene>
<dbReference type="PANTHER" id="PTHR14211:SF7">
    <property type="entry name" value="RIBOSOME BIOGENESIS PROTEIN NOP53"/>
    <property type="match status" value="1"/>
</dbReference>
<comment type="function">
    <text evidence="5">May play a role in ribosome biogenesis.</text>
</comment>
<feature type="region of interest" description="Disordered" evidence="6">
    <location>
        <begin position="118"/>
        <end position="182"/>
    </location>
</feature>
<feature type="compositionally biased region" description="Basic and acidic residues" evidence="6">
    <location>
        <begin position="169"/>
        <end position="181"/>
    </location>
</feature>
<evidence type="ECO:0000256" key="4">
    <source>
        <dbReference type="ARBA" id="ARBA00023242"/>
    </source>
</evidence>
<feature type="region of interest" description="Disordered" evidence="6">
    <location>
        <begin position="72"/>
        <end position="106"/>
    </location>
</feature>
<dbReference type="GO" id="GO:0005654">
    <property type="term" value="C:nucleoplasm"/>
    <property type="evidence" value="ECO:0007669"/>
    <property type="project" value="UniProtKB-SubCell"/>
</dbReference>
<dbReference type="GO" id="GO:0008097">
    <property type="term" value="F:5S rRNA binding"/>
    <property type="evidence" value="ECO:0007669"/>
    <property type="project" value="TreeGrafter"/>
</dbReference>
<protein>
    <recommendedName>
        <fullName evidence="2 5">Ribosome biogenesis protein NOP53</fullName>
    </recommendedName>
</protein>
<feature type="region of interest" description="Disordered" evidence="6">
    <location>
        <begin position="25"/>
        <end position="53"/>
    </location>
</feature>
<reference evidence="7" key="2">
    <citation type="submission" date="2025-09" db="UniProtKB">
        <authorList>
            <consortium name="Ensembl"/>
        </authorList>
    </citation>
    <scope>IDENTIFICATION</scope>
</reference>
<comment type="similarity">
    <text evidence="1 5">Belongs to the NOP53 family.</text>
</comment>
<dbReference type="GO" id="GO:0000027">
    <property type="term" value="P:ribosomal large subunit assembly"/>
    <property type="evidence" value="ECO:0007669"/>
    <property type="project" value="UniProtKB-UniRule"/>
</dbReference>
<keyword evidence="4 5" id="KW-0539">Nucleus</keyword>
<organism evidence="7 8">
    <name type="scientific">Phasianus colchicus</name>
    <name type="common">Common pheasant</name>
    <dbReference type="NCBI Taxonomy" id="9054"/>
    <lineage>
        <taxon>Eukaryota</taxon>
        <taxon>Metazoa</taxon>
        <taxon>Chordata</taxon>
        <taxon>Craniata</taxon>
        <taxon>Vertebrata</taxon>
        <taxon>Euteleostomi</taxon>
        <taxon>Archelosauria</taxon>
        <taxon>Archosauria</taxon>
        <taxon>Dinosauria</taxon>
        <taxon>Saurischia</taxon>
        <taxon>Theropoda</taxon>
        <taxon>Coelurosauria</taxon>
        <taxon>Aves</taxon>
        <taxon>Neognathae</taxon>
        <taxon>Galloanserae</taxon>
        <taxon>Galliformes</taxon>
        <taxon>Phasianidae</taxon>
        <taxon>Phasianinae</taxon>
        <taxon>Phasianus</taxon>
    </lineage>
</organism>
<keyword evidence="3 5" id="KW-0690">Ribosome biogenesis</keyword>
<proteinExistence type="inferred from homology"/>
<dbReference type="Ensembl" id="ENSPCLT00000025805.1">
    <property type="protein sequence ID" value="ENSPCLP00000019361.1"/>
    <property type="gene ID" value="ENSPCLG00000016228.1"/>
</dbReference>
<keyword evidence="8" id="KW-1185">Reference proteome</keyword>
<evidence type="ECO:0000256" key="6">
    <source>
        <dbReference type="SAM" id="MobiDB-lite"/>
    </source>
</evidence>
<evidence type="ECO:0000313" key="8">
    <source>
        <dbReference type="Proteomes" id="UP000472261"/>
    </source>
</evidence>
<feature type="compositionally biased region" description="Gly residues" evidence="6">
    <location>
        <begin position="78"/>
        <end position="93"/>
    </location>
</feature>
<dbReference type="GO" id="GO:0005730">
    <property type="term" value="C:nucleolus"/>
    <property type="evidence" value="ECO:0007669"/>
    <property type="project" value="UniProtKB-SubCell"/>
</dbReference>
<reference evidence="7" key="1">
    <citation type="submission" date="2025-08" db="UniProtKB">
        <authorList>
            <consortium name="Ensembl"/>
        </authorList>
    </citation>
    <scope>IDENTIFICATION</scope>
</reference>